<gene>
    <name evidence="8" type="ORF">CAAN4_H12156</name>
</gene>
<feature type="region of interest" description="Disordered" evidence="6">
    <location>
        <begin position="518"/>
        <end position="563"/>
    </location>
</feature>
<feature type="region of interest" description="Disordered" evidence="6">
    <location>
        <begin position="395"/>
        <end position="421"/>
    </location>
</feature>
<dbReference type="InterPro" id="IPR023271">
    <property type="entry name" value="Aquaporin-like"/>
</dbReference>
<feature type="transmembrane region" description="Helical" evidence="7">
    <location>
        <begin position="124"/>
        <end position="147"/>
    </location>
</feature>
<keyword evidence="4 7" id="KW-0472">Membrane</keyword>
<feature type="transmembrane region" description="Helical" evidence="7">
    <location>
        <begin position="67"/>
        <end position="88"/>
    </location>
</feature>
<dbReference type="Gene3D" id="1.20.1080.10">
    <property type="entry name" value="Glycerol uptake facilitator protein"/>
    <property type="match status" value="1"/>
</dbReference>
<evidence type="ECO:0000313" key="9">
    <source>
        <dbReference type="Proteomes" id="UP001497600"/>
    </source>
</evidence>
<evidence type="ECO:0000256" key="5">
    <source>
        <dbReference type="ARBA" id="ARBA00049660"/>
    </source>
</evidence>
<keyword evidence="2 7" id="KW-0812">Transmembrane</keyword>
<keyword evidence="9" id="KW-1185">Reference proteome</keyword>
<evidence type="ECO:0000256" key="1">
    <source>
        <dbReference type="ARBA" id="ARBA00004141"/>
    </source>
</evidence>
<feature type="region of interest" description="Disordered" evidence="6">
    <location>
        <begin position="446"/>
        <end position="468"/>
    </location>
</feature>
<feature type="compositionally biased region" description="Polar residues" evidence="6">
    <location>
        <begin position="399"/>
        <end position="411"/>
    </location>
</feature>
<comment type="similarity">
    <text evidence="5">Belongs to the FNT transporter (TC 1.A.16) family.</text>
</comment>
<dbReference type="PANTHER" id="PTHR30520">
    <property type="entry name" value="FORMATE TRANSPORTER-RELATED"/>
    <property type="match status" value="1"/>
</dbReference>
<dbReference type="Proteomes" id="UP001497600">
    <property type="component" value="Chromosome H"/>
</dbReference>
<dbReference type="EMBL" id="OZ004260">
    <property type="protein sequence ID" value="CAK7921267.1"/>
    <property type="molecule type" value="Genomic_DNA"/>
</dbReference>
<sequence>MADESLYITTNEAALAVVATAMKKARLSIDTLIINSFTGGMLFSAGGMLHLLVQAKNPEIMEINPGIVQLLQGILYPIGLFYVVIMGVDLFNSNILFFTVAVARNAVTVLDLLISWIVSWWFNLVGNIFVCYIICHYSSITASSAFVKASIDIVMEKAEFTFVETLIKGMAGNFFVCLAIYLQLMAKPIHVKFFMMLIPIFTFVSMGFTHSVADMFLLSIGLINKAPISVGKIAWKVMLPGFLGNIIGGSFFALLLPWYLHIVVVERDSRRLNLPVFELRDEQPELNQDSRVVRVKHHGEDVDEEEEDELENNELEEKLENIPQTMSSGSQIPQDVSPQVTERNISISNGSISRFSTISRSSTGYMKSQRPSPKNVFPVYGMGRPLSREKTIATGRLPSESQKSSQMSQNDPGIYTESDTEDPAEYIGEKLRRIISRKSKIVKDLESQRAGRMDSTASTSRRPSIFPRYFSNSSTKKLTAVEDKLQKAGIRKKANEAANDAAGVADVPWKKEVLSPTHSAIDEESISPIAHLNTDDVDGSTSIDSSKESYKIMGYNPDDNKNI</sequence>
<evidence type="ECO:0000256" key="6">
    <source>
        <dbReference type="SAM" id="MobiDB-lite"/>
    </source>
</evidence>
<feature type="region of interest" description="Disordered" evidence="6">
    <location>
        <begin position="360"/>
        <end position="380"/>
    </location>
</feature>
<comment type="subcellular location">
    <subcellularLocation>
        <location evidence="1">Membrane</location>
        <topology evidence="1">Multi-pass membrane protein</topology>
    </subcellularLocation>
</comment>
<dbReference type="NCBIfam" id="TIGR00790">
    <property type="entry name" value="fnt"/>
    <property type="match status" value="1"/>
</dbReference>
<protein>
    <recommendedName>
        <fullName evidence="10">Formate/nitrite transporter</fullName>
    </recommendedName>
</protein>
<dbReference type="PANTHER" id="PTHR30520:SF6">
    <property type="entry name" value="FORMATE_NITRATE FAMILY TRANSPORTER (EUROFUNG)"/>
    <property type="match status" value="1"/>
</dbReference>
<evidence type="ECO:0000256" key="4">
    <source>
        <dbReference type="ARBA" id="ARBA00023136"/>
    </source>
</evidence>
<feature type="transmembrane region" description="Helical" evidence="7">
    <location>
        <begin position="159"/>
        <end position="181"/>
    </location>
</feature>
<feature type="transmembrane region" description="Helical" evidence="7">
    <location>
        <begin position="237"/>
        <end position="260"/>
    </location>
</feature>
<evidence type="ECO:0000256" key="2">
    <source>
        <dbReference type="ARBA" id="ARBA00022692"/>
    </source>
</evidence>
<name>A0ABP0EKH1_9ASCO</name>
<evidence type="ECO:0008006" key="10">
    <source>
        <dbReference type="Google" id="ProtNLM"/>
    </source>
</evidence>
<evidence type="ECO:0000256" key="3">
    <source>
        <dbReference type="ARBA" id="ARBA00022989"/>
    </source>
</evidence>
<organism evidence="8 9">
    <name type="scientific">[Candida] anglica</name>
    <dbReference type="NCBI Taxonomy" id="148631"/>
    <lineage>
        <taxon>Eukaryota</taxon>
        <taxon>Fungi</taxon>
        <taxon>Dikarya</taxon>
        <taxon>Ascomycota</taxon>
        <taxon>Saccharomycotina</taxon>
        <taxon>Pichiomycetes</taxon>
        <taxon>Debaryomycetaceae</taxon>
        <taxon>Kurtzmaniella</taxon>
    </lineage>
</organism>
<accession>A0ABP0EKH1</accession>
<keyword evidence="3 7" id="KW-1133">Transmembrane helix</keyword>
<feature type="transmembrane region" description="Helical" evidence="7">
    <location>
        <begin position="193"/>
        <end position="217"/>
    </location>
</feature>
<reference evidence="8 9" key="1">
    <citation type="submission" date="2024-01" db="EMBL/GenBank/DDBJ databases">
        <authorList>
            <consortium name="Genoscope - CEA"/>
            <person name="William W."/>
        </authorList>
    </citation>
    <scope>NUCLEOTIDE SEQUENCE [LARGE SCALE GENOMIC DNA]</scope>
    <source>
        <strain evidence="8 9">29B2s-10</strain>
    </source>
</reference>
<evidence type="ECO:0000313" key="8">
    <source>
        <dbReference type="EMBL" id="CAK7921267.1"/>
    </source>
</evidence>
<feature type="transmembrane region" description="Helical" evidence="7">
    <location>
        <begin position="32"/>
        <end position="55"/>
    </location>
</feature>
<proteinExistence type="inferred from homology"/>
<dbReference type="Pfam" id="PF01226">
    <property type="entry name" value="Form_Nir_trans"/>
    <property type="match status" value="1"/>
</dbReference>
<dbReference type="InterPro" id="IPR000292">
    <property type="entry name" value="For/NO2_transpt"/>
</dbReference>
<evidence type="ECO:0000256" key="7">
    <source>
        <dbReference type="SAM" id="Phobius"/>
    </source>
</evidence>